<comment type="caution">
    <text evidence="2">The sequence shown here is derived from an EMBL/GenBank/DDBJ whole genome shotgun (WGS) entry which is preliminary data.</text>
</comment>
<name>A0ABU7FHA4_9ACTN</name>
<feature type="signal peptide" evidence="1">
    <location>
        <begin position="1"/>
        <end position="29"/>
    </location>
</feature>
<evidence type="ECO:0000313" key="3">
    <source>
        <dbReference type="Proteomes" id="UP001333996"/>
    </source>
</evidence>
<gene>
    <name evidence="2" type="ORF">VXC91_16310</name>
</gene>
<dbReference type="PROSITE" id="PS51257">
    <property type="entry name" value="PROKAR_LIPOPROTEIN"/>
    <property type="match status" value="1"/>
</dbReference>
<dbReference type="InterPro" id="IPR029046">
    <property type="entry name" value="LolA/LolB/LppX"/>
</dbReference>
<dbReference type="EMBL" id="JAYWVC010000046">
    <property type="protein sequence ID" value="MED7823506.1"/>
    <property type="molecule type" value="Genomic_DNA"/>
</dbReference>
<feature type="chain" id="PRO_5045569131" evidence="1">
    <location>
        <begin position="30"/>
        <end position="287"/>
    </location>
</feature>
<keyword evidence="1" id="KW-0732">Signal</keyword>
<protein>
    <submittedName>
        <fullName evidence="2">DUF1396 domain-containing protein</fullName>
    </submittedName>
</protein>
<sequence>MKVAVRGAVERGAVGAALAALVLSGGAVACSKGGAEESPRMTPAAAVAEAAKNADQITSMHYRLTGTVPGEGRVSGEARMSMEPLAMAMKMTAEDQSTDGPVEVRLVDKAMYIGGAAAAKEMNGKSWIKFDLAALGADKELNADQLGAGQADRNPAQESTFLTGSKRVTKVGTETVGGVRTTHYKGDVTVDEMRASLKKQHLDKTTLERREKSLDQYEKMGAGTITMDMWIDGSDHTKQFRTRSDTDKGVLDMTITFLDFNKPVSVTAPPAKDTLSLADMMKSAQQG</sequence>
<accession>A0ABU7FHA4</accession>
<dbReference type="RefSeq" id="WP_329507988.1">
    <property type="nucleotide sequence ID" value="NZ_BAAAYZ010000232.1"/>
</dbReference>
<evidence type="ECO:0000256" key="1">
    <source>
        <dbReference type="SAM" id="SignalP"/>
    </source>
</evidence>
<keyword evidence="3" id="KW-1185">Reference proteome</keyword>
<dbReference type="Proteomes" id="UP001333996">
    <property type="component" value="Unassembled WGS sequence"/>
</dbReference>
<reference evidence="2" key="1">
    <citation type="submission" date="2024-01" db="EMBL/GenBank/DDBJ databases">
        <title>First draft genome sequence data of TA4-1, the type strain of Gram-positive actinobacterium Streptomyces chiangmaiensis.</title>
        <authorList>
            <person name="Yasawong M."/>
            <person name="Nantapong N."/>
        </authorList>
    </citation>
    <scope>NUCLEOTIDE SEQUENCE</scope>
    <source>
        <strain evidence="2">TA4-1</strain>
    </source>
</reference>
<dbReference type="SUPFAM" id="SSF89392">
    <property type="entry name" value="Prokaryotic lipoproteins and lipoprotein localization factors"/>
    <property type="match status" value="1"/>
</dbReference>
<organism evidence="2 3">
    <name type="scientific">Streptomyces chiangmaiensis</name>
    <dbReference type="NCBI Taxonomy" id="766497"/>
    <lineage>
        <taxon>Bacteria</taxon>
        <taxon>Bacillati</taxon>
        <taxon>Actinomycetota</taxon>
        <taxon>Actinomycetes</taxon>
        <taxon>Kitasatosporales</taxon>
        <taxon>Streptomycetaceae</taxon>
        <taxon>Streptomyces</taxon>
    </lineage>
</organism>
<evidence type="ECO:0000313" key="2">
    <source>
        <dbReference type="EMBL" id="MED7823506.1"/>
    </source>
</evidence>
<dbReference type="Gene3D" id="2.50.20.20">
    <property type="match status" value="1"/>
</dbReference>
<proteinExistence type="predicted"/>